<reference evidence="2" key="1">
    <citation type="submission" date="2015-12" db="EMBL/GenBank/DDBJ databases">
        <authorList>
            <person name="Zhang G."/>
            <person name="Stingl U."/>
        </authorList>
    </citation>
    <scope>NUCLEOTIDE SEQUENCE [LARGE SCALE GENOMIC DNA]</scope>
    <source>
        <strain evidence="2">ZGT108</strain>
    </source>
</reference>
<organism evidence="1 2">
    <name type="scientific">Ruegeria profundi</name>
    <dbReference type="NCBI Taxonomy" id="1685378"/>
    <lineage>
        <taxon>Bacteria</taxon>
        <taxon>Pseudomonadati</taxon>
        <taxon>Pseudomonadota</taxon>
        <taxon>Alphaproteobacteria</taxon>
        <taxon>Rhodobacterales</taxon>
        <taxon>Roseobacteraceae</taxon>
        <taxon>Ruegeria</taxon>
    </lineage>
</organism>
<evidence type="ECO:0000313" key="1">
    <source>
        <dbReference type="EMBL" id="KUJ71293.1"/>
    </source>
</evidence>
<name>A0A0X3T6G2_9RHOB</name>
<comment type="caution">
    <text evidence="1">The sequence shown here is derived from an EMBL/GenBank/DDBJ whole genome shotgun (WGS) entry which is preliminary data.</text>
</comment>
<gene>
    <name evidence="1" type="ORF">AVO44_20490</name>
</gene>
<keyword evidence="2" id="KW-1185">Reference proteome</keyword>
<sequence length="68" mass="7659">MAGDQESPLPASTQLLLARPCNLIEFVFGDFLDRPTLGNVDFSLITNYLNYFETSLISDTIDFQNLNK</sequence>
<dbReference type="EMBL" id="LQBP01000030">
    <property type="protein sequence ID" value="KUJ71293.1"/>
    <property type="molecule type" value="Genomic_DNA"/>
</dbReference>
<dbReference type="AlphaFoldDB" id="A0A0X3T6G2"/>
<dbReference type="Proteomes" id="UP000053690">
    <property type="component" value="Unassembled WGS sequence"/>
</dbReference>
<proteinExistence type="predicted"/>
<evidence type="ECO:0000313" key="2">
    <source>
        <dbReference type="Proteomes" id="UP000053690"/>
    </source>
</evidence>
<protein>
    <submittedName>
        <fullName evidence="1">Uncharacterized protein</fullName>
    </submittedName>
</protein>
<accession>A0A0X3T6G2</accession>